<evidence type="ECO:0000313" key="2">
    <source>
        <dbReference type="Proteomes" id="UP000235649"/>
    </source>
</evidence>
<accession>A0A2N7ARS0</accession>
<gene>
    <name evidence="1" type="ORF">CBP76_10610</name>
</gene>
<reference evidence="1 2" key="1">
    <citation type="submission" date="2017-05" db="EMBL/GenBank/DDBJ databases">
        <title>Lactobacillus nurukis nov., sp. nov., isolated from nuruk.</title>
        <authorList>
            <person name="Kim S.-J."/>
        </authorList>
    </citation>
    <scope>NUCLEOTIDE SEQUENCE [LARGE SCALE GENOMIC DNA]</scope>
    <source>
        <strain evidence="1 2">SYF10-1a</strain>
    </source>
</reference>
<dbReference type="RefSeq" id="WP_102196848.1">
    <property type="nucleotide sequence ID" value="NZ_NIPR01000052.1"/>
</dbReference>
<dbReference type="AlphaFoldDB" id="A0A2N7ARS0"/>
<dbReference type="OrthoDB" id="3239338at2"/>
<sequence>MAYKVDFKKVSTIGLESSPVADKLAGLRANEARYFRNKYRHEFVTMPADENPEILNRIETILKERDMEFPYKPLEVSDFVVENTRWSHVFYENGLEVNILYSLDPNGKRAVGFKLTEGMDVPEEFEGKFKFVRQRSSLAGIIRGTYFVIKGNY</sequence>
<keyword evidence="2" id="KW-1185">Reference proteome</keyword>
<comment type="caution">
    <text evidence="1">The sequence shown here is derived from an EMBL/GenBank/DDBJ whole genome shotgun (WGS) entry which is preliminary data.</text>
</comment>
<dbReference type="EMBL" id="NIPR01000052">
    <property type="protein sequence ID" value="PMD68053.1"/>
    <property type="molecule type" value="Genomic_DNA"/>
</dbReference>
<organism evidence="1 2">
    <name type="scientific">Companilactobacillus nuruki</name>
    <dbReference type="NCBI Taxonomy" id="1993540"/>
    <lineage>
        <taxon>Bacteria</taxon>
        <taxon>Bacillati</taxon>
        <taxon>Bacillota</taxon>
        <taxon>Bacilli</taxon>
        <taxon>Lactobacillales</taxon>
        <taxon>Lactobacillaceae</taxon>
        <taxon>Companilactobacillus</taxon>
    </lineage>
</organism>
<evidence type="ECO:0000313" key="1">
    <source>
        <dbReference type="EMBL" id="PMD68053.1"/>
    </source>
</evidence>
<name>A0A2N7ARS0_9LACO</name>
<proteinExistence type="predicted"/>
<dbReference type="Proteomes" id="UP000235649">
    <property type="component" value="Unassembled WGS sequence"/>
</dbReference>
<protein>
    <submittedName>
        <fullName evidence="1">Phage tail protein</fullName>
    </submittedName>
</protein>